<dbReference type="EMBL" id="CP036200">
    <property type="protein sequence ID" value="QBF81856.1"/>
    <property type="molecule type" value="Genomic_DNA"/>
</dbReference>
<proteinExistence type="predicted"/>
<feature type="site" description="Critical for catalysis" evidence="4">
    <location>
        <position position="123"/>
    </location>
</feature>
<evidence type="ECO:0000256" key="6">
    <source>
        <dbReference type="PIRSR" id="PIRSR037599-3"/>
    </source>
</evidence>
<dbReference type="RefSeq" id="WP_130597830.1">
    <property type="nucleotide sequence ID" value="NZ_CP036200.1"/>
</dbReference>
<feature type="binding site" evidence="5">
    <location>
        <position position="8"/>
    </location>
    <ligand>
        <name>substrate</name>
    </ligand>
</feature>
<evidence type="ECO:0000256" key="2">
    <source>
        <dbReference type="ARBA" id="ARBA00022801"/>
    </source>
</evidence>
<keyword evidence="1 6" id="KW-0479">Metal-binding</keyword>
<dbReference type="AlphaFoldDB" id="A0A411PE61"/>
<accession>A0A411PE61</accession>
<feature type="binding site" evidence="5">
    <location>
        <position position="36"/>
    </location>
    <ligand>
        <name>substrate</name>
    </ligand>
</feature>
<organism evidence="9 10">
    <name type="scientific">Shewanella maritima</name>
    <dbReference type="NCBI Taxonomy" id="2520507"/>
    <lineage>
        <taxon>Bacteria</taxon>
        <taxon>Pseudomonadati</taxon>
        <taxon>Pseudomonadota</taxon>
        <taxon>Gammaproteobacteria</taxon>
        <taxon>Alteromonadales</taxon>
        <taxon>Shewanellaceae</taxon>
        <taxon>Shewanella</taxon>
    </lineage>
</organism>
<dbReference type="Proteomes" id="UP000291106">
    <property type="component" value="Chromosome"/>
</dbReference>
<dbReference type="PANTHER" id="PTHR43046">
    <property type="entry name" value="GDP-MANNOSE MANNOSYL HYDROLASE"/>
    <property type="match status" value="1"/>
</dbReference>
<evidence type="ECO:0000256" key="1">
    <source>
        <dbReference type="ARBA" id="ARBA00022723"/>
    </source>
</evidence>
<evidence type="ECO:0000313" key="10">
    <source>
        <dbReference type="Proteomes" id="UP000291106"/>
    </source>
</evidence>
<feature type="binding site" evidence="6">
    <location>
        <position position="122"/>
    </location>
    <ligand>
        <name>Mg(2+)</name>
        <dbReference type="ChEBI" id="CHEBI:18420"/>
    </ligand>
</feature>
<comment type="cofactor">
    <cofactor evidence="6">
        <name>Mg(2+)</name>
        <dbReference type="ChEBI" id="CHEBI:18420"/>
    </cofactor>
    <text evidence="6">Binds 1 Mg(2+) ion per subunit.</text>
</comment>
<feature type="domain" description="Nudix hydrolase" evidence="8">
    <location>
        <begin position="13"/>
        <end position="149"/>
    </location>
</feature>
<feature type="binding site" evidence="6">
    <location>
        <position position="69"/>
    </location>
    <ligand>
        <name>Mg(2+)</name>
        <dbReference type="ChEBI" id="CHEBI:18420"/>
    </ligand>
</feature>
<dbReference type="Gene3D" id="3.90.79.10">
    <property type="entry name" value="Nucleoside Triphosphate Pyrophosphohydrolase"/>
    <property type="match status" value="1"/>
</dbReference>
<feature type="binding site" evidence="5">
    <location>
        <begin position="2"/>
        <end position="3"/>
    </location>
    <ligand>
        <name>substrate</name>
    </ligand>
</feature>
<dbReference type="OrthoDB" id="542521at2"/>
<gene>
    <name evidence="9" type="ORF">EXU30_03445</name>
</gene>
<keyword evidence="3 6" id="KW-0460">Magnesium</keyword>
<dbReference type="SUPFAM" id="SSF55811">
    <property type="entry name" value="Nudix"/>
    <property type="match status" value="1"/>
</dbReference>
<evidence type="ECO:0000256" key="5">
    <source>
        <dbReference type="PIRSR" id="PIRSR037599-2"/>
    </source>
</evidence>
<protein>
    <submittedName>
        <fullName evidence="9">GDP-mannose mannosyl hydrolase</fullName>
    </submittedName>
</protein>
<feature type="short sequence motif" description="Nudix box" evidence="7">
    <location>
        <begin position="50"/>
        <end position="71"/>
    </location>
</feature>
<dbReference type="InterPro" id="IPR033715">
    <property type="entry name" value="GDPMH"/>
</dbReference>
<dbReference type="PANTHER" id="PTHR43046:SF12">
    <property type="entry name" value="GDP-MANNOSE MANNOSYL HYDROLASE"/>
    <property type="match status" value="1"/>
</dbReference>
<evidence type="ECO:0000256" key="3">
    <source>
        <dbReference type="ARBA" id="ARBA00022842"/>
    </source>
</evidence>
<dbReference type="InterPro" id="IPR000086">
    <property type="entry name" value="NUDIX_hydrolase_dom"/>
</dbReference>
<dbReference type="GO" id="GO:0008727">
    <property type="term" value="F:GDP-mannose mannosyl hydrolase activity"/>
    <property type="evidence" value="ECO:0007669"/>
    <property type="project" value="InterPro"/>
</dbReference>
<dbReference type="GO" id="GO:0046872">
    <property type="term" value="F:metal ion binding"/>
    <property type="evidence" value="ECO:0007669"/>
    <property type="project" value="UniProtKB-KW"/>
</dbReference>
<dbReference type="InterPro" id="IPR015797">
    <property type="entry name" value="NUDIX_hydrolase-like_dom_sf"/>
</dbReference>
<evidence type="ECO:0000313" key="9">
    <source>
        <dbReference type="EMBL" id="QBF81856.1"/>
    </source>
</evidence>
<evidence type="ECO:0000256" key="7">
    <source>
        <dbReference type="PIRSR" id="PIRSR037599-4"/>
    </source>
</evidence>
<dbReference type="CDD" id="cd03430">
    <property type="entry name" value="NUDIX_GDPMH_NudD"/>
    <property type="match status" value="1"/>
</dbReference>
<name>A0A411PE61_9GAMM</name>
<sequence>MFLDKDTFETVIESTPLISIDLVVENSNGAVLLGHRNNRPAKGYWFVPGGRIRKNEKLDDAFLRLCVEELGVEATRQQAHCLGPYEHFYDDYVFGTEVSTHYVVIGYKIIVDIDIESLPEKQHNQYRWFTKNEMKSSSDVHLHSKWYIE</sequence>
<dbReference type="NCBIfam" id="NF011963">
    <property type="entry name" value="PRK15434.1"/>
    <property type="match status" value="1"/>
</dbReference>
<dbReference type="Pfam" id="PF00293">
    <property type="entry name" value="NUDIX"/>
    <property type="match status" value="1"/>
</dbReference>
<feature type="binding site" evidence="6">
    <location>
        <position position="49"/>
    </location>
    <ligand>
        <name>Mg(2+)</name>
        <dbReference type="ChEBI" id="CHEBI:18420"/>
    </ligand>
</feature>
<dbReference type="PROSITE" id="PS51462">
    <property type="entry name" value="NUDIX"/>
    <property type="match status" value="1"/>
</dbReference>
<reference evidence="9 10" key="1">
    <citation type="submission" date="2019-02" db="EMBL/GenBank/DDBJ databases">
        <title>Shewanella sp. D4-2 isolated from Dokdo Island.</title>
        <authorList>
            <person name="Baek K."/>
        </authorList>
    </citation>
    <scope>NUCLEOTIDE SEQUENCE [LARGE SCALE GENOMIC DNA]</scope>
    <source>
        <strain evidence="9 10">D4-2</strain>
    </source>
</reference>
<dbReference type="PIRSF" id="PIRSF037599">
    <property type="entry name" value="GDPMH"/>
    <property type="match status" value="1"/>
</dbReference>
<dbReference type="KEGG" id="smai:EXU30_03445"/>
<keyword evidence="10" id="KW-1185">Reference proteome</keyword>
<keyword evidence="2 9" id="KW-0378">Hydrolase</keyword>
<evidence type="ECO:0000259" key="8">
    <source>
        <dbReference type="PROSITE" id="PS51462"/>
    </source>
</evidence>
<evidence type="ECO:0000256" key="4">
    <source>
        <dbReference type="PIRSR" id="PIRSR037599-1"/>
    </source>
</evidence>